<feature type="domain" description="Protein kinase" evidence="2">
    <location>
        <begin position="1"/>
        <end position="160"/>
    </location>
</feature>
<dbReference type="InterPro" id="IPR051824">
    <property type="entry name" value="LRR_Rcpt-Like_S/T_Kinase"/>
</dbReference>
<dbReference type="InterPro" id="IPR000719">
    <property type="entry name" value="Prot_kinase_dom"/>
</dbReference>
<evidence type="ECO:0000256" key="1">
    <source>
        <dbReference type="ARBA" id="ARBA00004479"/>
    </source>
</evidence>
<accession>A0A7J8QNA1</accession>
<sequence length="165" mass="18502">MEPRVSDFGLATLMEPDKTHVSTLVAGTFGYLAPEYFDTGRATAKGDVYSFGVVLLELLTGKKATDEAFLEEGTKLVTWVRLHQHISILAIHHFTIIVLIFEQVKGVVEERREEYVVDNSLVSCPVDEVNKTFNIALMCLETDPSKRPTMAEVVKMLEQIKSDKL</sequence>
<name>A0A7J8QNA1_GOSRA</name>
<evidence type="ECO:0000313" key="3">
    <source>
        <dbReference type="EMBL" id="MBA0603067.1"/>
    </source>
</evidence>
<dbReference type="Proteomes" id="UP000593578">
    <property type="component" value="Unassembled WGS sequence"/>
</dbReference>
<protein>
    <recommendedName>
        <fullName evidence="2">Protein kinase domain-containing protein</fullName>
    </recommendedName>
</protein>
<dbReference type="GO" id="GO:0005524">
    <property type="term" value="F:ATP binding"/>
    <property type="evidence" value="ECO:0007669"/>
    <property type="project" value="InterPro"/>
</dbReference>
<proteinExistence type="predicted"/>
<organism evidence="3 4">
    <name type="scientific">Gossypium raimondii</name>
    <name type="common">Peruvian cotton</name>
    <name type="synonym">Gossypium klotzschianum subsp. raimondii</name>
    <dbReference type="NCBI Taxonomy" id="29730"/>
    <lineage>
        <taxon>Eukaryota</taxon>
        <taxon>Viridiplantae</taxon>
        <taxon>Streptophyta</taxon>
        <taxon>Embryophyta</taxon>
        <taxon>Tracheophyta</taxon>
        <taxon>Spermatophyta</taxon>
        <taxon>Magnoliopsida</taxon>
        <taxon>eudicotyledons</taxon>
        <taxon>Gunneridae</taxon>
        <taxon>Pentapetalae</taxon>
        <taxon>rosids</taxon>
        <taxon>malvids</taxon>
        <taxon>Malvales</taxon>
        <taxon>Malvaceae</taxon>
        <taxon>Malvoideae</taxon>
        <taxon>Gossypium</taxon>
    </lineage>
</organism>
<dbReference type="EMBL" id="JABEZZ010000013">
    <property type="protein sequence ID" value="MBA0603067.1"/>
    <property type="molecule type" value="Genomic_DNA"/>
</dbReference>
<comment type="subcellular location">
    <subcellularLocation>
        <location evidence="1">Membrane</location>
        <topology evidence="1">Single-pass type I membrane protein</topology>
    </subcellularLocation>
</comment>
<gene>
    <name evidence="3" type="ORF">Gorai_003226</name>
</gene>
<dbReference type="Pfam" id="PF00069">
    <property type="entry name" value="Pkinase"/>
    <property type="match status" value="1"/>
</dbReference>
<evidence type="ECO:0000313" key="4">
    <source>
        <dbReference type="Proteomes" id="UP000593578"/>
    </source>
</evidence>
<comment type="caution">
    <text evidence="3">The sequence shown here is derived from an EMBL/GenBank/DDBJ whole genome shotgun (WGS) entry which is preliminary data.</text>
</comment>
<reference evidence="3 4" key="1">
    <citation type="journal article" date="2019" name="Genome Biol. Evol.">
        <title>Insights into the evolution of the New World diploid cottons (Gossypium, subgenus Houzingenia) based on genome sequencing.</title>
        <authorList>
            <person name="Grover C.E."/>
            <person name="Arick M.A. 2nd"/>
            <person name="Thrash A."/>
            <person name="Conover J.L."/>
            <person name="Sanders W.S."/>
            <person name="Peterson D.G."/>
            <person name="Frelichowski J.E."/>
            <person name="Scheffler J.A."/>
            <person name="Scheffler B.E."/>
            <person name="Wendel J.F."/>
        </authorList>
    </citation>
    <scope>NUCLEOTIDE SEQUENCE [LARGE SCALE GENOMIC DNA]</scope>
    <source>
        <strain evidence="3">8</strain>
        <tissue evidence="3">Leaf</tissue>
    </source>
</reference>
<dbReference type="PANTHER" id="PTHR48006:SF92">
    <property type="entry name" value="LRR RECEPTOR-LIKE SERINE_THREONINE-PROTEIN KINASE GSO1"/>
    <property type="match status" value="1"/>
</dbReference>
<dbReference type="AlphaFoldDB" id="A0A7J8QNA1"/>
<dbReference type="GO" id="GO:0004672">
    <property type="term" value="F:protein kinase activity"/>
    <property type="evidence" value="ECO:0007669"/>
    <property type="project" value="InterPro"/>
</dbReference>
<dbReference type="SUPFAM" id="SSF56112">
    <property type="entry name" value="Protein kinase-like (PK-like)"/>
    <property type="match status" value="1"/>
</dbReference>
<dbReference type="PROSITE" id="PS50011">
    <property type="entry name" value="PROTEIN_KINASE_DOM"/>
    <property type="match status" value="1"/>
</dbReference>
<dbReference type="Gene3D" id="1.10.510.10">
    <property type="entry name" value="Transferase(Phosphotransferase) domain 1"/>
    <property type="match status" value="1"/>
</dbReference>
<dbReference type="PANTHER" id="PTHR48006">
    <property type="entry name" value="LEUCINE-RICH REPEAT-CONTAINING PROTEIN DDB_G0281931-RELATED"/>
    <property type="match status" value="1"/>
</dbReference>
<dbReference type="GO" id="GO:0016020">
    <property type="term" value="C:membrane"/>
    <property type="evidence" value="ECO:0007669"/>
    <property type="project" value="UniProtKB-SubCell"/>
</dbReference>
<dbReference type="InterPro" id="IPR011009">
    <property type="entry name" value="Kinase-like_dom_sf"/>
</dbReference>
<evidence type="ECO:0000259" key="2">
    <source>
        <dbReference type="PROSITE" id="PS50011"/>
    </source>
</evidence>